<proteinExistence type="predicted"/>
<evidence type="ECO:0000256" key="4">
    <source>
        <dbReference type="ARBA" id="ARBA00023136"/>
    </source>
</evidence>
<protein>
    <submittedName>
        <fullName evidence="7">MFS transporter</fullName>
    </submittedName>
</protein>
<dbReference type="PANTHER" id="PTHR23508:SF10">
    <property type="entry name" value="CARBOXYLIC ACID TRANSPORTER PROTEIN HOMOLOG"/>
    <property type="match status" value="1"/>
</dbReference>
<feature type="transmembrane region" description="Helical" evidence="5">
    <location>
        <begin position="133"/>
        <end position="158"/>
    </location>
</feature>
<accession>A0A4Q9BFU5</accession>
<dbReference type="SUPFAM" id="SSF103473">
    <property type="entry name" value="MFS general substrate transporter"/>
    <property type="match status" value="1"/>
</dbReference>
<comment type="subcellular location">
    <subcellularLocation>
        <location evidence="1">Membrane</location>
        <topology evidence="1">Multi-pass membrane protein</topology>
    </subcellularLocation>
</comment>
<feature type="transmembrane region" description="Helical" evidence="5">
    <location>
        <begin position="101"/>
        <end position="121"/>
    </location>
</feature>
<dbReference type="EMBL" id="SEWY01000001">
    <property type="protein sequence ID" value="TBH75122.1"/>
    <property type="molecule type" value="Genomic_DNA"/>
</dbReference>
<feature type="transmembrane region" description="Helical" evidence="5">
    <location>
        <begin position="44"/>
        <end position="64"/>
    </location>
</feature>
<evidence type="ECO:0000313" key="8">
    <source>
        <dbReference type="Proteomes" id="UP000293583"/>
    </source>
</evidence>
<keyword evidence="2 5" id="KW-0812">Transmembrane</keyword>
<keyword evidence="8" id="KW-1185">Reference proteome</keyword>
<feature type="transmembrane region" description="Helical" evidence="5">
    <location>
        <begin position="164"/>
        <end position="184"/>
    </location>
</feature>
<dbReference type="Pfam" id="PF07690">
    <property type="entry name" value="MFS_1"/>
    <property type="match status" value="2"/>
</dbReference>
<gene>
    <name evidence="7" type="ORF">EWU20_00700</name>
</gene>
<feature type="transmembrane region" description="Helical" evidence="5">
    <location>
        <begin position="336"/>
        <end position="363"/>
    </location>
</feature>
<dbReference type="Gene3D" id="1.20.1250.20">
    <property type="entry name" value="MFS general substrate transporter like domains"/>
    <property type="match status" value="2"/>
</dbReference>
<dbReference type="InterPro" id="IPR005829">
    <property type="entry name" value="Sugar_transporter_CS"/>
</dbReference>
<evidence type="ECO:0000256" key="3">
    <source>
        <dbReference type="ARBA" id="ARBA00022989"/>
    </source>
</evidence>
<feature type="transmembrane region" description="Helical" evidence="5">
    <location>
        <begin position="369"/>
        <end position="387"/>
    </location>
</feature>
<organism evidence="7 8">
    <name type="scientific">Aquirufa antheringensis</name>
    <dbReference type="NCBI Taxonomy" id="2516559"/>
    <lineage>
        <taxon>Bacteria</taxon>
        <taxon>Pseudomonadati</taxon>
        <taxon>Bacteroidota</taxon>
        <taxon>Cytophagia</taxon>
        <taxon>Cytophagales</taxon>
        <taxon>Flectobacillaceae</taxon>
        <taxon>Aquirufa</taxon>
    </lineage>
</organism>
<dbReference type="PROSITE" id="PS00216">
    <property type="entry name" value="SUGAR_TRANSPORT_1"/>
    <property type="match status" value="1"/>
</dbReference>
<dbReference type="PROSITE" id="PS00217">
    <property type="entry name" value="SUGAR_TRANSPORT_2"/>
    <property type="match status" value="1"/>
</dbReference>
<feature type="transmembrane region" description="Helical" evidence="5">
    <location>
        <begin position="302"/>
        <end position="324"/>
    </location>
</feature>
<dbReference type="InterPro" id="IPR036259">
    <property type="entry name" value="MFS_trans_sf"/>
</dbReference>
<comment type="caution">
    <text evidence="7">The sequence shown here is derived from an EMBL/GenBank/DDBJ whole genome shotgun (WGS) entry which is preliminary data.</text>
</comment>
<keyword evidence="3 5" id="KW-1133">Transmembrane helix</keyword>
<dbReference type="PROSITE" id="PS50850">
    <property type="entry name" value="MFS"/>
    <property type="match status" value="1"/>
</dbReference>
<evidence type="ECO:0000256" key="2">
    <source>
        <dbReference type="ARBA" id="ARBA00022692"/>
    </source>
</evidence>
<dbReference type="PANTHER" id="PTHR23508">
    <property type="entry name" value="CARBOXYLIC ACID TRANSPORTER PROTEIN HOMOLOG"/>
    <property type="match status" value="1"/>
</dbReference>
<dbReference type="OrthoDB" id="9787026at2"/>
<evidence type="ECO:0000256" key="5">
    <source>
        <dbReference type="SAM" id="Phobius"/>
    </source>
</evidence>
<dbReference type="Proteomes" id="UP000293583">
    <property type="component" value="Unassembled WGS sequence"/>
</dbReference>
<evidence type="ECO:0000313" key="7">
    <source>
        <dbReference type="EMBL" id="TBH75122.1"/>
    </source>
</evidence>
<feature type="transmembrane region" description="Helical" evidence="5">
    <location>
        <begin position="247"/>
        <end position="267"/>
    </location>
</feature>
<dbReference type="GO" id="GO:0005886">
    <property type="term" value="C:plasma membrane"/>
    <property type="evidence" value="ECO:0007669"/>
    <property type="project" value="TreeGrafter"/>
</dbReference>
<feature type="domain" description="Major facilitator superfamily (MFS) profile" evidence="6">
    <location>
        <begin position="10"/>
        <end position="391"/>
    </location>
</feature>
<dbReference type="InterPro" id="IPR011701">
    <property type="entry name" value="MFS"/>
</dbReference>
<evidence type="ECO:0000256" key="1">
    <source>
        <dbReference type="ARBA" id="ARBA00004141"/>
    </source>
</evidence>
<keyword evidence="4 5" id="KW-0472">Membrane</keyword>
<sequence>MPMRAIQVLIILICFLCNMLDGMDVLIISYTAPAIAKAWSISPANLGIVFSSGLVGMTVGAIFLAPLADRFGRKPLMILAAVIMGTCIYLTSYATDVNILMIYRFISGLGIGTMMASTAAITAEYAPASTRNFWVSTVVAGYPVGAVLTGISSAKIIAESGWEHLFELAGLATFLVIPILFFFLKESDEFKAKAKPEDAKISALFTSDFKWSTWQLWSALFLSFTTLYFLMNWIPKLASNAGLSMELAIYSGTIFNLGAIVGIPVQGYFSTRFGLKKSIGVLLLITAVLLGIFGQFSGSNLILVVLFFLGFGVQGSFVGLYAVAARMYPTAIRSTGIGWAIGMGRLGGILGPISGGILVGLGLGMAESFLFFALPSLLAGIITLKISSQTIS</sequence>
<reference evidence="7 8" key="1">
    <citation type="submission" date="2019-02" db="EMBL/GenBank/DDBJ databases">
        <title>Genome of a new Bacteroidetes strain.</title>
        <authorList>
            <person name="Pitt A."/>
        </authorList>
    </citation>
    <scope>NUCLEOTIDE SEQUENCE [LARGE SCALE GENOMIC DNA]</scope>
    <source>
        <strain evidence="7 8">103A-SOEBACH</strain>
    </source>
</reference>
<name>A0A4Q9BFU5_9BACT</name>
<feature type="transmembrane region" description="Helical" evidence="5">
    <location>
        <begin position="76"/>
        <end position="95"/>
    </location>
</feature>
<dbReference type="GO" id="GO:0046943">
    <property type="term" value="F:carboxylic acid transmembrane transporter activity"/>
    <property type="evidence" value="ECO:0007669"/>
    <property type="project" value="TreeGrafter"/>
</dbReference>
<dbReference type="CDD" id="cd17365">
    <property type="entry name" value="MFS_PcaK_like"/>
    <property type="match status" value="1"/>
</dbReference>
<feature type="transmembrane region" description="Helical" evidence="5">
    <location>
        <begin position="216"/>
        <end position="235"/>
    </location>
</feature>
<evidence type="ECO:0000259" key="6">
    <source>
        <dbReference type="PROSITE" id="PS50850"/>
    </source>
</evidence>
<feature type="transmembrane region" description="Helical" evidence="5">
    <location>
        <begin position="279"/>
        <end position="296"/>
    </location>
</feature>
<dbReference type="AlphaFoldDB" id="A0A4Q9BFU5"/>
<dbReference type="InterPro" id="IPR020846">
    <property type="entry name" value="MFS_dom"/>
</dbReference>